<protein>
    <submittedName>
        <fullName evidence="4">Polysaccharide deacetylase family protein</fullName>
    </submittedName>
</protein>
<feature type="domain" description="NodB homology" evidence="3">
    <location>
        <begin position="265"/>
        <end position="439"/>
    </location>
</feature>
<dbReference type="InterPro" id="IPR040802">
    <property type="entry name" value="PgdA_N"/>
</dbReference>
<evidence type="ECO:0000256" key="1">
    <source>
        <dbReference type="ARBA" id="ARBA00022723"/>
    </source>
</evidence>
<keyword evidence="2" id="KW-0378">Hydrolase</keyword>
<evidence type="ECO:0000256" key="2">
    <source>
        <dbReference type="ARBA" id="ARBA00022801"/>
    </source>
</evidence>
<evidence type="ECO:0000313" key="4">
    <source>
        <dbReference type="EMBL" id="WNY51668.1"/>
    </source>
</evidence>
<dbReference type="InterPro" id="IPR011330">
    <property type="entry name" value="Glyco_hydro/deAcase_b/a-brl"/>
</dbReference>
<dbReference type="AlphaFoldDB" id="A0AA96VP95"/>
<dbReference type="GO" id="GO:0005975">
    <property type="term" value="P:carbohydrate metabolic process"/>
    <property type="evidence" value="ECO:0007669"/>
    <property type="project" value="InterPro"/>
</dbReference>
<dbReference type="Pfam" id="PF18627">
    <property type="entry name" value="PgdA_N"/>
    <property type="match status" value="1"/>
</dbReference>
<dbReference type="Gene3D" id="3.90.640.30">
    <property type="match status" value="1"/>
</dbReference>
<organism evidence="4">
    <name type="scientific">Streptococcus iners</name>
    <dbReference type="NCBI Taxonomy" id="3028084"/>
    <lineage>
        <taxon>Bacteria</taxon>
        <taxon>Bacillati</taxon>
        <taxon>Bacillota</taxon>
        <taxon>Bacilli</taxon>
        <taxon>Lactobacillales</taxon>
        <taxon>Streptococcaceae</taxon>
        <taxon>Streptococcus</taxon>
    </lineage>
</organism>
<dbReference type="InterPro" id="IPR002509">
    <property type="entry name" value="NODB_dom"/>
</dbReference>
<accession>A0AA96VP95</accession>
<sequence length="466" mass="52623">MKKLFWLLLNAFLVAMMVVASIYLYRNFQDWQLTHFIKEKEELVLKGQSSDLEEGNIGSTHVLATIPKDPSGQRITQLEQKIVGHVRHKLGYKKPSGKIKNVLVVHTKEGQTNFKKVRAHEIHSEQYAVQSLQVTKEEEARPERVLLTEDQQLFTLGDMFLDLNAAKTIMVNKLQEKLTSQGLDEAEKARIIAEFQNLDLETVVFSYANSQLVLALSEEVFKTASLELAISDFFPIMKGDYLADVDKANYDQYLAQNQVDKTALRQIALTFDDGPNPATTPVILDLLKKYNAKATFFVLGSVVEGNEGILQRMVAEGHEVANHTWSHPNLTRLSTEQIKEEIELTQAIVEKAIGKRPTMVRPPFGAVNQAVVDAMGLPSIYWNVDTEDWLNRDSHAIFKRVKEQACPGCIILMHDIRQPTVDSLEPVLQFLTSEGYNLVTTTELLGPNLNPQHIYYDQEANGPAQH</sequence>
<dbReference type="Pfam" id="PF01522">
    <property type="entry name" value="Polysacc_deac_1"/>
    <property type="match status" value="1"/>
</dbReference>
<dbReference type="KEGG" id="sins:PW252_03200"/>
<keyword evidence="1" id="KW-0479">Metal-binding</keyword>
<gene>
    <name evidence="4" type="ORF">PW252_03200</name>
</gene>
<dbReference type="PROSITE" id="PS51677">
    <property type="entry name" value="NODB"/>
    <property type="match status" value="1"/>
</dbReference>
<dbReference type="CDD" id="cd10954">
    <property type="entry name" value="CE4_CtAXE_like"/>
    <property type="match status" value="1"/>
</dbReference>
<dbReference type="RefSeq" id="WP_248050655.1">
    <property type="nucleotide sequence ID" value="NZ_CP118735.1"/>
</dbReference>
<dbReference type="GO" id="GO:0046872">
    <property type="term" value="F:metal ion binding"/>
    <property type="evidence" value="ECO:0007669"/>
    <property type="project" value="UniProtKB-KW"/>
</dbReference>
<dbReference type="GO" id="GO:0016810">
    <property type="term" value="F:hydrolase activity, acting on carbon-nitrogen (but not peptide) bonds"/>
    <property type="evidence" value="ECO:0007669"/>
    <property type="project" value="InterPro"/>
</dbReference>
<reference evidence="4" key="1">
    <citation type="submission" date="2023-02" db="EMBL/GenBank/DDBJ databases">
        <title>Streptococcus sp. Genome Sequencing and Assembly.</title>
        <authorList>
            <person name="Shore S.M."/>
            <person name="Nicholson T.L."/>
        </authorList>
    </citation>
    <scope>NUCLEOTIDE SEQUENCE</scope>
    <source>
        <strain evidence="4">29887</strain>
    </source>
</reference>
<dbReference type="SUPFAM" id="SSF88713">
    <property type="entry name" value="Glycoside hydrolase/deacetylase"/>
    <property type="match status" value="1"/>
</dbReference>
<name>A0AA96VP95_9STRE</name>
<dbReference type="Gene3D" id="3.30.565.50">
    <property type="match status" value="1"/>
</dbReference>
<evidence type="ECO:0000259" key="3">
    <source>
        <dbReference type="PROSITE" id="PS51677"/>
    </source>
</evidence>
<dbReference type="Gene3D" id="3.20.20.370">
    <property type="entry name" value="Glycoside hydrolase/deacetylase"/>
    <property type="match status" value="1"/>
</dbReference>
<dbReference type="EMBL" id="CP118735">
    <property type="protein sequence ID" value="WNY51668.1"/>
    <property type="molecule type" value="Genomic_DNA"/>
</dbReference>
<proteinExistence type="predicted"/>
<dbReference type="SUPFAM" id="SSF144015">
    <property type="entry name" value="Peptidoglycan deacetylase N-terminal noncatalytic region"/>
    <property type="match status" value="1"/>
</dbReference>
<dbReference type="GO" id="GO:0016020">
    <property type="term" value="C:membrane"/>
    <property type="evidence" value="ECO:0007669"/>
    <property type="project" value="TreeGrafter"/>
</dbReference>
<dbReference type="PANTHER" id="PTHR10587">
    <property type="entry name" value="GLYCOSYL TRANSFERASE-RELATED"/>
    <property type="match status" value="1"/>
</dbReference>
<dbReference type="InterPro" id="IPR050248">
    <property type="entry name" value="Polysacc_deacetylase_ArnD"/>
</dbReference>
<dbReference type="PANTHER" id="PTHR10587:SF133">
    <property type="entry name" value="CHITIN DEACETYLASE 1-RELATED"/>
    <property type="match status" value="1"/>
</dbReference>